<feature type="compositionally biased region" description="Pro residues" evidence="13">
    <location>
        <begin position="201"/>
        <end position="214"/>
    </location>
</feature>
<sequence length="1301" mass="133824">MVANSMHAHEPWLASAEEQRAAQLAHFTTSARLGGHAPTPYARADDSSAPPAPQALSALLKSMRVAIAEASRQAADQRVMSTFRPMTQLAAAAASARAAFASRPRVGTAAAGSTALVVSELAFPPSVPSGTQPSAPPALAQPALAQPPPAPLAQPALQAALAPPCSVQPLHTAPALVDEFALDADDLAQLFSVPVEGLHAAPPPRSAPPAPPAPTGGAWPAHAAPSASQLHGAGGGAAGAGWVAPPTRAAWCAPNLCAGCAPNLCAGCAPAGGMADRDGNAPEAAGAGWGGVTAHAQSPCCSAAQLGGAAIYGAGGVGGASHAAGAGCAARGAHGCGGALGGSCGAYGAGYAGGGGIYGSGVGVEGGAGGGGGGCGGSGGSGYGGGYGSVCNGDSAANNCAGGGCAHAQPAREPGLAPGAALEAQMAGRGAAYTTCAGLDASAAAGAHAEWARTDHPFSRALLENNRSFFGLSAFRPNQLEAINATMLGRDCFVVMPTGGGKSLCYQLPATVERKLTVVVCPLISLIQDQVHGLETNGVGALFLSSSQTRDDQEEVFAKLRSAELGSAWRVLYVTPERISHSHRFVALLAQLHARQMIGRFVVDEAHCVSQWGHDFRPDYKTLGLFKATFPNVPLMALTATATEPVRLDVINILGMRSPVCFSTSFNRPNLRFEVLKKAKGCVDELAQMITDRHRGECGIVYCYSQKDCETVADALRARGINAAFYHAGLDAESRKVTQDRWTRDEVGVIVATIAFGMGINKPDVRFVVHHTLSKSLEGYMQESGRAGRDGLAARCVLLYAYGDKAKLEAMILKSEADAATISRQRESLGQMVAYCENDHTCRRVQQLSYFGERFDATRCHATCDVCASGVAHVRTDMTDLARAVLGMVRESSARTFTLPLLVDCVRGSRRKEVVARRLEQLGGFGAGTSLRKSDVERLVRQMVLQTVLGEDHVQSEAWGGVCTYLRVGAEAAALHGGGLRVDVFLPDEAKRAPPPKPPARALPMQGAPTATPRACAPAPAGGGTGGGADARAALGATRAAAGNGAGMAATGAGGRGAAPAPANGTECEDGPELAAQLLELEGRLRQRRNAAAQALSLEPHTIFDNAMVGKIARAMPTSREELLQLEGISHKKAEQFASLVKDVVGTFLLEQPQLAQRKQRMQQQAQAQAQVQQQLAPRAHATARPPKPPHPHKPDRPPADAAAEAFEVFKHPRACPAGKPHRTAQPARRAPGGAGGKPSGAAQGAQPTTQHVQSLGPHAPQANGGKRARDEGPPNASCPGLPVCKVANDGTASRFFIPNG</sequence>
<feature type="region of interest" description="Disordered" evidence="13">
    <location>
        <begin position="1214"/>
        <end position="1287"/>
    </location>
</feature>
<dbReference type="SMART" id="SM00956">
    <property type="entry name" value="RQC"/>
    <property type="match status" value="1"/>
</dbReference>
<accession>A0A8J5XYK6</accession>
<feature type="compositionally biased region" description="Low complexity" evidence="13">
    <location>
        <begin position="215"/>
        <end position="225"/>
    </location>
</feature>
<organism evidence="18 19">
    <name type="scientific">Diacronema lutheri</name>
    <name type="common">Unicellular marine alga</name>
    <name type="synonym">Monochrysis lutheri</name>
    <dbReference type="NCBI Taxonomy" id="2081491"/>
    <lineage>
        <taxon>Eukaryota</taxon>
        <taxon>Haptista</taxon>
        <taxon>Haptophyta</taxon>
        <taxon>Pavlovophyceae</taxon>
        <taxon>Pavlovales</taxon>
        <taxon>Pavlovaceae</taxon>
        <taxon>Diacronema</taxon>
    </lineage>
</organism>
<dbReference type="Gene3D" id="1.10.150.80">
    <property type="entry name" value="HRDC domain"/>
    <property type="match status" value="1"/>
</dbReference>
<dbReference type="EMBL" id="JAGTXO010000005">
    <property type="protein sequence ID" value="KAG8467860.1"/>
    <property type="molecule type" value="Genomic_DNA"/>
</dbReference>
<dbReference type="Gene3D" id="3.40.50.300">
    <property type="entry name" value="P-loop containing nucleotide triphosphate hydrolases"/>
    <property type="match status" value="2"/>
</dbReference>
<keyword evidence="9" id="KW-0413">Isomerase</keyword>
<proteinExistence type="inferred from homology"/>
<dbReference type="SMART" id="SM00341">
    <property type="entry name" value="HRDC"/>
    <property type="match status" value="1"/>
</dbReference>
<evidence type="ECO:0000256" key="6">
    <source>
        <dbReference type="ARBA" id="ARBA00022806"/>
    </source>
</evidence>
<dbReference type="InterPro" id="IPR011545">
    <property type="entry name" value="DEAD/DEAH_box_helicase_dom"/>
</dbReference>
<dbReference type="InterPro" id="IPR036388">
    <property type="entry name" value="WH-like_DNA-bd_sf"/>
</dbReference>
<dbReference type="InterPro" id="IPR004589">
    <property type="entry name" value="DNA_helicase_ATP-dep_RecQ"/>
</dbReference>
<evidence type="ECO:0000256" key="3">
    <source>
        <dbReference type="ARBA" id="ARBA00005446"/>
    </source>
</evidence>
<dbReference type="PROSITE" id="PS51194">
    <property type="entry name" value="HELICASE_CTER"/>
    <property type="match status" value="1"/>
</dbReference>
<gene>
    <name evidence="18" type="ORF">KFE25_006912</name>
</gene>
<feature type="region of interest" description="Disordered" evidence="13">
    <location>
        <begin position="989"/>
        <end position="1029"/>
    </location>
</feature>
<evidence type="ECO:0000256" key="1">
    <source>
        <dbReference type="ARBA" id="ARBA00001947"/>
    </source>
</evidence>
<dbReference type="FunFam" id="3.40.50.300:FF:000296">
    <property type="entry name" value="ATP-dependent DNA helicase RecQ"/>
    <property type="match status" value="1"/>
</dbReference>
<dbReference type="SUPFAM" id="SSF52540">
    <property type="entry name" value="P-loop containing nucleoside triphosphate hydrolases"/>
    <property type="match status" value="2"/>
</dbReference>
<keyword evidence="8" id="KW-0238">DNA-binding</keyword>
<dbReference type="InterPro" id="IPR001763">
    <property type="entry name" value="Rhodanese-like_dom"/>
</dbReference>
<dbReference type="NCBIfam" id="TIGR00614">
    <property type="entry name" value="recQ_fam"/>
    <property type="match status" value="1"/>
</dbReference>
<feature type="compositionally biased region" description="Low complexity" evidence="13">
    <location>
        <begin position="1160"/>
        <end position="1185"/>
    </location>
</feature>
<protein>
    <recommendedName>
        <fullName evidence="12">DNA 3'-5' helicase</fullName>
        <ecNumber evidence="12">5.6.2.4</ecNumber>
    </recommendedName>
</protein>
<dbReference type="InterPro" id="IPR001650">
    <property type="entry name" value="Helicase_C-like"/>
</dbReference>
<evidence type="ECO:0000256" key="4">
    <source>
        <dbReference type="ARBA" id="ARBA00022741"/>
    </source>
</evidence>
<feature type="region of interest" description="Disordered" evidence="13">
    <location>
        <begin position="199"/>
        <end position="238"/>
    </location>
</feature>
<dbReference type="InterPro" id="IPR002464">
    <property type="entry name" value="DNA/RNA_helicase_DEAH_CS"/>
</dbReference>
<evidence type="ECO:0000256" key="8">
    <source>
        <dbReference type="ARBA" id="ARBA00023125"/>
    </source>
</evidence>
<keyword evidence="4" id="KW-0547">Nucleotide-binding</keyword>
<dbReference type="InterPro" id="IPR018982">
    <property type="entry name" value="RQC_domain"/>
</dbReference>
<evidence type="ECO:0000313" key="18">
    <source>
        <dbReference type="EMBL" id="KAG8467860.1"/>
    </source>
</evidence>
<feature type="domain" description="HRDC" evidence="15">
    <location>
        <begin position="1075"/>
        <end position="1155"/>
    </location>
</feature>
<dbReference type="GO" id="GO:0005737">
    <property type="term" value="C:cytoplasm"/>
    <property type="evidence" value="ECO:0007669"/>
    <property type="project" value="TreeGrafter"/>
</dbReference>
<dbReference type="InterPro" id="IPR036390">
    <property type="entry name" value="WH_DNA-bd_sf"/>
</dbReference>
<dbReference type="SMART" id="SM00487">
    <property type="entry name" value="DEXDc"/>
    <property type="match status" value="1"/>
</dbReference>
<dbReference type="PROSITE" id="PS51192">
    <property type="entry name" value="HELICASE_ATP_BIND_1"/>
    <property type="match status" value="1"/>
</dbReference>
<dbReference type="GO" id="GO:0009378">
    <property type="term" value="F:four-way junction helicase activity"/>
    <property type="evidence" value="ECO:0007669"/>
    <property type="project" value="TreeGrafter"/>
</dbReference>
<dbReference type="Proteomes" id="UP000751190">
    <property type="component" value="Unassembled WGS sequence"/>
</dbReference>
<evidence type="ECO:0000256" key="5">
    <source>
        <dbReference type="ARBA" id="ARBA00022801"/>
    </source>
</evidence>
<dbReference type="GO" id="GO:0043138">
    <property type="term" value="F:3'-5' DNA helicase activity"/>
    <property type="evidence" value="ECO:0007669"/>
    <property type="project" value="UniProtKB-EC"/>
</dbReference>
<evidence type="ECO:0000256" key="11">
    <source>
        <dbReference type="ARBA" id="ARBA00034617"/>
    </source>
</evidence>
<dbReference type="PANTHER" id="PTHR13710">
    <property type="entry name" value="DNA HELICASE RECQ FAMILY MEMBER"/>
    <property type="match status" value="1"/>
</dbReference>
<dbReference type="GO" id="GO:0005524">
    <property type="term" value="F:ATP binding"/>
    <property type="evidence" value="ECO:0007669"/>
    <property type="project" value="UniProtKB-KW"/>
</dbReference>
<dbReference type="Pfam" id="PF00271">
    <property type="entry name" value="Helicase_C"/>
    <property type="match status" value="1"/>
</dbReference>
<dbReference type="CDD" id="cd18794">
    <property type="entry name" value="SF2_C_RecQ"/>
    <property type="match status" value="1"/>
</dbReference>
<feature type="domain" description="Rhodanese" evidence="14">
    <location>
        <begin position="700"/>
        <end position="734"/>
    </location>
</feature>
<evidence type="ECO:0000256" key="7">
    <source>
        <dbReference type="ARBA" id="ARBA00022840"/>
    </source>
</evidence>
<comment type="catalytic activity">
    <reaction evidence="11">
        <text>Couples ATP hydrolysis with the unwinding of duplex DNA by translocating in the 3'-5' direction.</text>
        <dbReference type="EC" id="5.6.2.4"/>
    </reaction>
</comment>
<keyword evidence="7" id="KW-0067">ATP-binding</keyword>
<dbReference type="Pfam" id="PF00270">
    <property type="entry name" value="DEAD"/>
    <property type="match status" value="1"/>
</dbReference>
<dbReference type="SUPFAM" id="SSF47819">
    <property type="entry name" value="HRDC-like"/>
    <property type="match status" value="1"/>
</dbReference>
<dbReference type="PROSITE" id="PS50206">
    <property type="entry name" value="RHODANESE_3"/>
    <property type="match status" value="1"/>
</dbReference>
<evidence type="ECO:0000259" key="14">
    <source>
        <dbReference type="PROSITE" id="PS50206"/>
    </source>
</evidence>
<evidence type="ECO:0000256" key="9">
    <source>
        <dbReference type="ARBA" id="ARBA00023235"/>
    </source>
</evidence>
<comment type="caution">
    <text evidence="18">The sequence shown here is derived from an EMBL/GenBank/DDBJ whole genome shotgun (WGS) entry which is preliminary data.</text>
</comment>
<feature type="region of interest" description="Disordered" evidence="13">
    <location>
        <begin position="124"/>
        <end position="151"/>
    </location>
</feature>
<dbReference type="InterPro" id="IPR002121">
    <property type="entry name" value="HRDC_dom"/>
</dbReference>
<dbReference type="InterPro" id="IPR044876">
    <property type="entry name" value="HRDC_dom_sf"/>
</dbReference>
<evidence type="ECO:0000256" key="12">
    <source>
        <dbReference type="ARBA" id="ARBA00034808"/>
    </source>
</evidence>
<keyword evidence="19" id="KW-1185">Reference proteome</keyword>
<dbReference type="GO" id="GO:0005634">
    <property type="term" value="C:nucleus"/>
    <property type="evidence" value="ECO:0007669"/>
    <property type="project" value="UniProtKB-SubCell"/>
</dbReference>
<reference evidence="18" key="1">
    <citation type="submission" date="2021-05" db="EMBL/GenBank/DDBJ databases">
        <title>The genome of the haptophyte Pavlova lutheri (Diacronema luteri, Pavlovales) - a model for lipid biosynthesis in eukaryotic algae.</title>
        <authorList>
            <person name="Hulatt C.J."/>
            <person name="Posewitz M.C."/>
        </authorList>
    </citation>
    <scope>NUCLEOTIDE SEQUENCE</scope>
    <source>
        <strain evidence="18">NIVA-4/92</strain>
    </source>
</reference>
<dbReference type="GO" id="GO:0003677">
    <property type="term" value="F:DNA binding"/>
    <property type="evidence" value="ECO:0007669"/>
    <property type="project" value="UniProtKB-KW"/>
</dbReference>
<keyword evidence="10" id="KW-0539">Nucleus</keyword>
<feature type="compositionally biased region" description="Low complexity" evidence="13">
    <location>
        <begin position="1007"/>
        <end position="1020"/>
    </location>
</feature>
<dbReference type="PROSITE" id="PS50967">
    <property type="entry name" value="HRDC"/>
    <property type="match status" value="1"/>
</dbReference>
<evidence type="ECO:0000256" key="13">
    <source>
        <dbReference type="SAM" id="MobiDB-lite"/>
    </source>
</evidence>
<comment type="cofactor">
    <cofactor evidence="1">
        <name>Zn(2+)</name>
        <dbReference type="ChEBI" id="CHEBI:29105"/>
    </cofactor>
</comment>
<dbReference type="CDD" id="cd17920">
    <property type="entry name" value="DEXHc_RecQ"/>
    <property type="match status" value="1"/>
</dbReference>
<dbReference type="GO" id="GO:0006260">
    <property type="term" value="P:DNA replication"/>
    <property type="evidence" value="ECO:0007669"/>
    <property type="project" value="InterPro"/>
</dbReference>
<dbReference type="SMART" id="SM00490">
    <property type="entry name" value="HELICc"/>
    <property type="match status" value="1"/>
</dbReference>
<evidence type="ECO:0000259" key="16">
    <source>
        <dbReference type="PROSITE" id="PS51192"/>
    </source>
</evidence>
<dbReference type="Pfam" id="PF09382">
    <property type="entry name" value="RQC"/>
    <property type="match status" value="1"/>
</dbReference>
<evidence type="ECO:0000313" key="19">
    <source>
        <dbReference type="Proteomes" id="UP000751190"/>
    </source>
</evidence>
<keyword evidence="5" id="KW-0378">Hydrolase</keyword>
<evidence type="ECO:0000256" key="10">
    <source>
        <dbReference type="ARBA" id="ARBA00023242"/>
    </source>
</evidence>
<dbReference type="OrthoDB" id="10261556at2759"/>
<keyword evidence="6" id="KW-0347">Helicase</keyword>
<dbReference type="FunFam" id="3.40.50.300:FF:001975">
    <property type="entry name" value="ATP-dependent DNA helicase"/>
    <property type="match status" value="1"/>
</dbReference>
<dbReference type="GO" id="GO:0016787">
    <property type="term" value="F:hydrolase activity"/>
    <property type="evidence" value="ECO:0007669"/>
    <property type="project" value="UniProtKB-KW"/>
</dbReference>
<evidence type="ECO:0000259" key="17">
    <source>
        <dbReference type="PROSITE" id="PS51194"/>
    </source>
</evidence>
<comment type="subcellular location">
    <subcellularLocation>
        <location evidence="2">Nucleus</location>
    </subcellularLocation>
</comment>
<feature type="region of interest" description="Disordered" evidence="13">
    <location>
        <begin position="1160"/>
        <end position="1200"/>
    </location>
</feature>
<evidence type="ECO:0000259" key="15">
    <source>
        <dbReference type="PROSITE" id="PS50967"/>
    </source>
</evidence>
<dbReference type="Pfam" id="PF00570">
    <property type="entry name" value="HRDC"/>
    <property type="match status" value="1"/>
</dbReference>
<dbReference type="GO" id="GO:0005694">
    <property type="term" value="C:chromosome"/>
    <property type="evidence" value="ECO:0007669"/>
    <property type="project" value="TreeGrafter"/>
</dbReference>
<dbReference type="InterPro" id="IPR014001">
    <property type="entry name" value="Helicase_ATP-bd"/>
</dbReference>
<dbReference type="PANTHER" id="PTHR13710:SF153">
    <property type="entry name" value="RECQ-LIKE DNA HELICASE BLM"/>
    <property type="match status" value="1"/>
</dbReference>
<dbReference type="InterPro" id="IPR010997">
    <property type="entry name" value="HRDC-like_sf"/>
</dbReference>
<evidence type="ECO:0000256" key="2">
    <source>
        <dbReference type="ARBA" id="ARBA00004123"/>
    </source>
</evidence>
<dbReference type="Gene3D" id="1.10.10.10">
    <property type="entry name" value="Winged helix-like DNA-binding domain superfamily/Winged helix DNA-binding domain"/>
    <property type="match status" value="1"/>
</dbReference>
<feature type="domain" description="Helicase C-terminal" evidence="17">
    <location>
        <begin position="685"/>
        <end position="830"/>
    </location>
</feature>
<dbReference type="SUPFAM" id="SSF46785">
    <property type="entry name" value="Winged helix' DNA-binding domain"/>
    <property type="match status" value="1"/>
</dbReference>
<dbReference type="InterPro" id="IPR027417">
    <property type="entry name" value="P-loop_NTPase"/>
</dbReference>
<feature type="domain" description="Helicase ATP-binding" evidence="16">
    <location>
        <begin position="483"/>
        <end position="660"/>
    </location>
</feature>
<dbReference type="InterPro" id="IPR032284">
    <property type="entry name" value="RecQ_Zn-bd"/>
</dbReference>
<dbReference type="PROSITE" id="PS00690">
    <property type="entry name" value="DEAH_ATP_HELICASE"/>
    <property type="match status" value="1"/>
</dbReference>
<comment type="similarity">
    <text evidence="3">Belongs to the helicase family. RecQ subfamily.</text>
</comment>
<name>A0A8J5XYK6_DIALT</name>
<dbReference type="GO" id="GO:0000724">
    <property type="term" value="P:double-strand break repair via homologous recombination"/>
    <property type="evidence" value="ECO:0007669"/>
    <property type="project" value="TreeGrafter"/>
</dbReference>
<dbReference type="EC" id="5.6.2.4" evidence="12"/>
<dbReference type="Pfam" id="PF16124">
    <property type="entry name" value="RecQ_Zn_bind"/>
    <property type="match status" value="1"/>
</dbReference>